<organism evidence="1 2">
    <name type="scientific">Trichonephila inaurata madagascariensis</name>
    <dbReference type="NCBI Taxonomy" id="2747483"/>
    <lineage>
        <taxon>Eukaryota</taxon>
        <taxon>Metazoa</taxon>
        <taxon>Ecdysozoa</taxon>
        <taxon>Arthropoda</taxon>
        <taxon>Chelicerata</taxon>
        <taxon>Arachnida</taxon>
        <taxon>Araneae</taxon>
        <taxon>Araneomorphae</taxon>
        <taxon>Entelegynae</taxon>
        <taxon>Araneoidea</taxon>
        <taxon>Nephilidae</taxon>
        <taxon>Trichonephila</taxon>
        <taxon>Trichonephila inaurata</taxon>
    </lineage>
</organism>
<dbReference type="EMBL" id="BMAV01011108">
    <property type="protein sequence ID" value="GFY56694.1"/>
    <property type="molecule type" value="Genomic_DNA"/>
</dbReference>
<reference evidence="1" key="1">
    <citation type="submission" date="2020-08" db="EMBL/GenBank/DDBJ databases">
        <title>Multicomponent nature underlies the extraordinary mechanical properties of spider dragline silk.</title>
        <authorList>
            <person name="Kono N."/>
            <person name="Nakamura H."/>
            <person name="Mori M."/>
            <person name="Yoshida Y."/>
            <person name="Ohtoshi R."/>
            <person name="Malay A.D."/>
            <person name="Moran D.A.P."/>
            <person name="Tomita M."/>
            <person name="Numata K."/>
            <person name="Arakawa K."/>
        </authorList>
    </citation>
    <scope>NUCLEOTIDE SEQUENCE</scope>
</reference>
<evidence type="ECO:0000313" key="2">
    <source>
        <dbReference type="Proteomes" id="UP000886998"/>
    </source>
</evidence>
<sequence>MDALKLRRTPLRTVFTKAVNHLQEIIENDPVDKNALETAFEMFNAKGVKLKKIDDDILELMIESNCTKEAYNIEFDTIESYSEKMIA</sequence>
<comment type="caution">
    <text evidence="1">The sequence shown here is derived from an EMBL/GenBank/DDBJ whole genome shotgun (WGS) entry which is preliminary data.</text>
</comment>
<dbReference type="AlphaFoldDB" id="A0A8X6XNU4"/>
<proteinExistence type="predicted"/>
<accession>A0A8X6XNU4</accession>
<keyword evidence="2" id="KW-1185">Reference proteome</keyword>
<name>A0A8X6XNU4_9ARAC</name>
<evidence type="ECO:0000313" key="1">
    <source>
        <dbReference type="EMBL" id="GFY56694.1"/>
    </source>
</evidence>
<gene>
    <name evidence="1" type="ORF">TNIN_252891</name>
</gene>
<protein>
    <submittedName>
        <fullName evidence="1">Uncharacterized protein</fullName>
    </submittedName>
</protein>
<dbReference type="OrthoDB" id="6780699at2759"/>
<dbReference type="Proteomes" id="UP000886998">
    <property type="component" value="Unassembled WGS sequence"/>
</dbReference>